<dbReference type="EMBL" id="CAJOBH010276149">
    <property type="protein sequence ID" value="CAF5168128.1"/>
    <property type="molecule type" value="Genomic_DNA"/>
</dbReference>
<dbReference type="Proteomes" id="UP000681720">
    <property type="component" value="Unassembled WGS sequence"/>
</dbReference>
<comment type="caution">
    <text evidence="3">The sequence shown here is derived from an EMBL/GenBank/DDBJ whole genome shotgun (WGS) entry which is preliminary data.</text>
</comment>
<evidence type="ECO:0000313" key="3">
    <source>
        <dbReference type="EMBL" id="CAF5228683.1"/>
    </source>
</evidence>
<evidence type="ECO:0000313" key="2">
    <source>
        <dbReference type="EMBL" id="CAF5168128.1"/>
    </source>
</evidence>
<dbReference type="EMBL" id="CAJOBI010369739">
    <property type="protein sequence ID" value="CAF5229350.1"/>
    <property type="molecule type" value="Genomic_DNA"/>
</dbReference>
<feature type="domain" description="PH" evidence="1">
    <location>
        <begin position="1"/>
        <end position="58"/>
    </location>
</feature>
<dbReference type="Pfam" id="PF00169">
    <property type="entry name" value="PH"/>
    <property type="match status" value="1"/>
</dbReference>
<evidence type="ECO:0000313" key="4">
    <source>
        <dbReference type="EMBL" id="CAF5229350.1"/>
    </source>
</evidence>
<dbReference type="InterPro" id="IPR001849">
    <property type="entry name" value="PH_domain"/>
</dbReference>
<feature type="non-terminal residue" evidence="3">
    <location>
        <position position="1"/>
    </location>
</feature>
<dbReference type="AlphaFoldDB" id="A0A8S3KKD4"/>
<accession>A0A8S3KKD4</accession>
<organism evidence="3 5">
    <name type="scientific">Rotaria magnacalcarata</name>
    <dbReference type="NCBI Taxonomy" id="392030"/>
    <lineage>
        <taxon>Eukaryota</taxon>
        <taxon>Metazoa</taxon>
        <taxon>Spiralia</taxon>
        <taxon>Gnathifera</taxon>
        <taxon>Rotifera</taxon>
        <taxon>Eurotatoria</taxon>
        <taxon>Bdelloidea</taxon>
        <taxon>Philodinida</taxon>
        <taxon>Philodinidae</taxon>
        <taxon>Rotaria</taxon>
    </lineage>
</organism>
<dbReference type="Proteomes" id="UP000681967">
    <property type="component" value="Unassembled WGS sequence"/>
</dbReference>
<dbReference type="PROSITE" id="PS50003">
    <property type="entry name" value="PH_DOMAIN"/>
    <property type="match status" value="1"/>
</dbReference>
<evidence type="ECO:0000313" key="5">
    <source>
        <dbReference type="Proteomes" id="UP000681720"/>
    </source>
</evidence>
<dbReference type="InterPro" id="IPR011993">
    <property type="entry name" value="PH-like_dom_sf"/>
</dbReference>
<protein>
    <recommendedName>
        <fullName evidence="1">PH domain-containing protein</fullName>
    </recommendedName>
</protein>
<dbReference type="SUPFAM" id="SSF50729">
    <property type="entry name" value="PH domain-like"/>
    <property type="match status" value="1"/>
</dbReference>
<proteinExistence type="predicted"/>
<evidence type="ECO:0000259" key="1">
    <source>
        <dbReference type="PROSITE" id="PS50003"/>
    </source>
</evidence>
<gene>
    <name evidence="2" type="ORF">BYL167_LOCUS76524</name>
    <name evidence="3" type="ORF">GIL414_LOCUS88284</name>
    <name evidence="4" type="ORF">SMN809_LOCUS86270</name>
</gene>
<name>A0A8S3KKD4_9BILA</name>
<dbReference type="Proteomes" id="UP000676336">
    <property type="component" value="Unassembled WGS sequence"/>
</dbReference>
<dbReference type="Gene3D" id="2.30.29.30">
    <property type="entry name" value="Pleckstrin-homology domain (PH domain)/Phosphotyrosine-binding domain (PTB)"/>
    <property type="match status" value="1"/>
</dbReference>
<dbReference type="EMBL" id="CAJOBJ010384858">
    <property type="protein sequence ID" value="CAF5228683.1"/>
    <property type="molecule type" value="Genomic_DNA"/>
</dbReference>
<sequence>MAKGERRGVVLLRGAFLGIDSEDDSTFTIRSHGKTFHFQARDAEERQKWISNLEEAISL</sequence>
<reference evidence="3" key="1">
    <citation type="submission" date="2021-02" db="EMBL/GenBank/DDBJ databases">
        <authorList>
            <person name="Nowell W R."/>
        </authorList>
    </citation>
    <scope>NUCLEOTIDE SEQUENCE</scope>
</reference>